<reference evidence="3 4" key="1">
    <citation type="journal article" date="2014" name="Nature">
        <title>An environmental bacterial taxon with a large and distinct metabolic repertoire.</title>
        <authorList>
            <person name="Wilson M.C."/>
            <person name="Mori T."/>
            <person name="Ruckert C."/>
            <person name="Uria A.R."/>
            <person name="Helf M.J."/>
            <person name="Takada K."/>
            <person name="Gernert C."/>
            <person name="Steffens U.A."/>
            <person name="Heycke N."/>
            <person name="Schmitt S."/>
            <person name="Rinke C."/>
            <person name="Helfrich E.J."/>
            <person name="Brachmann A.O."/>
            <person name="Gurgui C."/>
            <person name="Wakimoto T."/>
            <person name="Kracht M."/>
            <person name="Crusemann M."/>
            <person name="Hentschel U."/>
            <person name="Abe I."/>
            <person name="Matsunaga S."/>
            <person name="Kalinowski J."/>
            <person name="Takeyama H."/>
            <person name="Piel J."/>
        </authorList>
    </citation>
    <scope>NUCLEOTIDE SEQUENCE [LARGE SCALE GENOMIC DNA]</scope>
    <source>
        <strain evidence="4">TSY2</strain>
    </source>
</reference>
<name>W4LUN0_9BACT</name>
<dbReference type="InterPro" id="IPR024996">
    <property type="entry name" value="RNaseH_pPIWI_RE"/>
</dbReference>
<feature type="domain" description="Prokaryotic pPIWI-RE MID" evidence="2">
    <location>
        <begin position="23"/>
        <end position="181"/>
    </location>
</feature>
<dbReference type="InterPro" id="IPR040496">
    <property type="entry name" value="MID_pPIWI_RE"/>
</dbReference>
<evidence type="ECO:0000259" key="1">
    <source>
        <dbReference type="Pfam" id="PF13032"/>
    </source>
</evidence>
<dbReference type="Pfam" id="PF18157">
    <property type="entry name" value="MID_pPIWI_RE"/>
    <property type="match status" value="1"/>
</dbReference>
<proteinExistence type="predicted"/>
<organism evidence="3 4">
    <name type="scientific">Candidatus Entotheonella gemina</name>
    <dbReference type="NCBI Taxonomy" id="1429439"/>
    <lineage>
        <taxon>Bacteria</taxon>
        <taxon>Pseudomonadati</taxon>
        <taxon>Nitrospinota/Tectimicrobiota group</taxon>
        <taxon>Candidatus Tectimicrobiota</taxon>
        <taxon>Candidatus Entotheonellia</taxon>
        <taxon>Candidatus Entotheonellales</taxon>
        <taxon>Candidatus Entotheonellaceae</taxon>
        <taxon>Candidatus Entotheonella</taxon>
    </lineage>
</organism>
<protein>
    <submittedName>
        <fullName evidence="3">Uncharacterized protein</fullName>
    </submittedName>
</protein>
<evidence type="ECO:0000313" key="4">
    <source>
        <dbReference type="Proteomes" id="UP000019140"/>
    </source>
</evidence>
<dbReference type="EMBL" id="AZHX01001605">
    <property type="protein sequence ID" value="ETX01585.1"/>
    <property type="molecule type" value="Genomic_DNA"/>
</dbReference>
<gene>
    <name evidence="3" type="ORF">ETSY2_36940</name>
</gene>
<sequence>MAFAWFSIDAPPEPTQVSRAIHQWFETALQPLAIRIPHIADLTTDFIECKLIRLPKDTHGPRPNLPHHDVKNAAERGQQRMEAWRSWTETLREQMHHDAIIGLLVVAPKWYGGKPDGFRRDDFVNKSAGRKAISSWAQQLVQYLLPTKGPQASNKAEFCLRAQNAWRDLTWAHYGQFKDLHDSVKSFFPNGASPQEIIGIAIVRRNKKRTGQQGSDIPVALKLDLATNQCFICLSYWDQERLVMTEWEPLRSGLLRLASLSPIRSGENRERQSICFEKFCTQVMDKAGEQQMQPLILILSTNASSRWHWLRDTDLDPQKIFTRSAGHGLHQKWRGARIVRIREEHAPPIILDKRRKLAQSSETDARRRNELVATEDIHIPTSPNTQLFRVSNASCRYI</sequence>
<dbReference type="HOGENOM" id="CLU_692031_0_0_7"/>
<keyword evidence="4" id="KW-1185">Reference proteome</keyword>
<accession>W4LUN0</accession>
<feature type="domain" description="pPIWI-RE RNaseH" evidence="1">
    <location>
        <begin position="197"/>
        <end position="392"/>
    </location>
</feature>
<comment type="caution">
    <text evidence="3">The sequence shown here is derived from an EMBL/GenBank/DDBJ whole genome shotgun (WGS) entry which is preliminary data.</text>
</comment>
<dbReference type="Proteomes" id="UP000019140">
    <property type="component" value="Unassembled WGS sequence"/>
</dbReference>
<dbReference type="Pfam" id="PF13032">
    <property type="entry name" value="RNaseH_pPIWI_RE"/>
    <property type="match status" value="1"/>
</dbReference>
<dbReference type="AlphaFoldDB" id="W4LUN0"/>
<evidence type="ECO:0000259" key="2">
    <source>
        <dbReference type="Pfam" id="PF18157"/>
    </source>
</evidence>
<evidence type="ECO:0000313" key="3">
    <source>
        <dbReference type="EMBL" id="ETX01585.1"/>
    </source>
</evidence>